<protein>
    <submittedName>
        <fullName evidence="2">HD domain-containing protein</fullName>
    </submittedName>
</protein>
<feature type="transmembrane region" description="Helical" evidence="1">
    <location>
        <begin position="15"/>
        <end position="33"/>
    </location>
</feature>
<dbReference type="PANTHER" id="PTHR46246">
    <property type="entry name" value="GUANOSINE-3',5'-BIS(DIPHOSPHATE) 3'-PYROPHOSPHOHYDROLASE MESH1"/>
    <property type="match status" value="1"/>
</dbReference>
<dbReference type="Gene3D" id="1.10.3210.10">
    <property type="entry name" value="Hypothetical protein af1432"/>
    <property type="match status" value="1"/>
</dbReference>
<evidence type="ECO:0000313" key="2">
    <source>
        <dbReference type="EMBL" id="MEK8045771.1"/>
    </source>
</evidence>
<dbReference type="EMBL" id="JBBUTI010000003">
    <property type="protein sequence ID" value="MEK8045771.1"/>
    <property type="molecule type" value="Genomic_DNA"/>
</dbReference>
<accession>A0ABU9C2B6</accession>
<dbReference type="SUPFAM" id="SSF109604">
    <property type="entry name" value="HD-domain/PDEase-like"/>
    <property type="match status" value="1"/>
</dbReference>
<dbReference type="PROSITE" id="PS51257">
    <property type="entry name" value="PROKAR_LIPOPROTEIN"/>
    <property type="match status" value="1"/>
</dbReference>
<dbReference type="InterPro" id="IPR052194">
    <property type="entry name" value="MESH1"/>
</dbReference>
<dbReference type="Proteomes" id="UP001379945">
    <property type="component" value="Unassembled WGS sequence"/>
</dbReference>
<organism evidence="2 3">
    <name type="scientific">Ideonella margarita</name>
    <dbReference type="NCBI Taxonomy" id="2984191"/>
    <lineage>
        <taxon>Bacteria</taxon>
        <taxon>Pseudomonadati</taxon>
        <taxon>Pseudomonadota</taxon>
        <taxon>Betaproteobacteria</taxon>
        <taxon>Burkholderiales</taxon>
        <taxon>Sphaerotilaceae</taxon>
        <taxon>Ideonella</taxon>
    </lineage>
</organism>
<proteinExistence type="predicted"/>
<reference evidence="2 3" key="1">
    <citation type="submission" date="2024-04" db="EMBL/GenBank/DDBJ databases">
        <title>Novel species of the genus Ideonella isolated from streams.</title>
        <authorList>
            <person name="Lu H."/>
        </authorList>
    </citation>
    <scope>NUCLEOTIDE SEQUENCE [LARGE SCALE GENOMIC DNA]</scope>
    <source>
        <strain evidence="2 3">LYT19W</strain>
    </source>
</reference>
<gene>
    <name evidence="2" type="ORF">AACH00_05350</name>
</gene>
<keyword evidence="1" id="KW-0812">Transmembrane</keyword>
<dbReference type="PANTHER" id="PTHR46246:SF1">
    <property type="entry name" value="GUANOSINE-3',5'-BIS(DIPHOSPHATE) 3'-PYROPHOSPHOHYDROLASE MESH1"/>
    <property type="match status" value="1"/>
</dbReference>
<keyword evidence="1" id="KW-0472">Membrane</keyword>
<name>A0ABU9C2B6_9BURK</name>
<dbReference type="Pfam" id="PF13328">
    <property type="entry name" value="HD_4"/>
    <property type="match status" value="1"/>
</dbReference>
<evidence type="ECO:0000256" key="1">
    <source>
        <dbReference type="SAM" id="Phobius"/>
    </source>
</evidence>
<evidence type="ECO:0000313" key="3">
    <source>
        <dbReference type="Proteomes" id="UP001379945"/>
    </source>
</evidence>
<comment type="caution">
    <text evidence="2">The sequence shown here is derived from an EMBL/GenBank/DDBJ whole genome shotgun (WGS) entry which is preliminary data.</text>
</comment>
<keyword evidence="3" id="KW-1185">Reference proteome</keyword>
<keyword evidence="1" id="KW-1133">Transmembrane helix</keyword>
<dbReference type="RefSeq" id="WP_341398052.1">
    <property type="nucleotide sequence ID" value="NZ_JBBUTI010000003.1"/>
</dbReference>
<sequence length="181" mass="19828">MKPILIGGANDPSHHFGQFLYSVALIGCVVLLTQRNIHMSTLERAIAIAASAHAGQTDKGGQPYILHPLRVMLRLQSMDERIVGVLHDVVEDTPVTIEQLREQGFSACVLTALDALTKRPGETRLDAAARAAAHPVARAVKLADNAENSDLSRIPNPTDKDLERMEEYRQVKQLLLRHSAA</sequence>